<dbReference type="Proteomes" id="UP000499080">
    <property type="component" value="Unassembled WGS sequence"/>
</dbReference>
<dbReference type="AlphaFoldDB" id="A0A4Y2G416"/>
<name>A0A4Y2G416_ARAVE</name>
<keyword evidence="2" id="KW-1185">Reference proteome</keyword>
<evidence type="ECO:0000313" key="2">
    <source>
        <dbReference type="Proteomes" id="UP000499080"/>
    </source>
</evidence>
<sequence>MIKEPEEREKQEVGWNTEKENGISLKFITMMNENNLRVKICLSNCREASDFGKEIQIFDINDRGVLLLRHSAEWKASLELYWR</sequence>
<organism evidence="1 2">
    <name type="scientific">Araneus ventricosus</name>
    <name type="common">Orbweaver spider</name>
    <name type="synonym">Epeira ventricosa</name>
    <dbReference type="NCBI Taxonomy" id="182803"/>
    <lineage>
        <taxon>Eukaryota</taxon>
        <taxon>Metazoa</taxon>
        <taxon>Ecdysozoa</taxon>
        <taxon>Arthropoda</taxon>
        <taxon>Chelicerata</taxon>
        <taxon>Arachnida</taxon>
        <taxon>Araneae</taxon>
        <taxon>Araneomorphae</taxon>
        <taxon>Entelegynae</taxon>
        <taxon>Araneoidea</taxon>
        <taxon>Araneidae</taxon>
        <taxon>Araneus</taxon>
    </lineage>
</organism>
<protein>
    <submittedName>
        <fullName evidence="1">Uncharacterized protein</fullName>
    </submittedName>
</protein>
<comment type="caution">
    <text evidence="1">The sequence shown here is derived from an EMBL/GenBank/DDBJ whole genome shotgun (WGS) entry which is preliminary data.</text>
</comment>
<reference evidence="1 2" key="1">
    <citation type="journal article" date="2019" name="Sci. Rep.">
        <title>Orb-weaving spider Araneus ventricosus genome elucidates the spidroin gene catalogue.</title>
        <authorList>
            <person name="Kono N."/>
            <person name="Nakamura H."/>
            <person name="Ohtoshi R."/>
            <person name="Moran D.A.P."/>
            <person name="Shinohara A."/>
            <person name="Yoshida Y."/>
            <person name="Fujiwara M."/>
            <person name="Mori M."/>
            <person name="Tomita M."/>
            <person name="Arakawa K."/>
        </authorList>
    </citation>
    <scope>NUCLEOTIDE SEQUENCE [LARGE SCALE GENOMIC DNA]</scope>
</reference>
<evidence type="ECO:0000313" key="1">
    <source>
        <dbReference type="EMBL" id="GBM48131.1"/>
    </source>
</evidence>
<dbReference type="EMBL" id="BGPR01001204">
    <property type="protein sequence ID" value="GBM48131.1"/>
    <property type="molecule type" value="Genomic_DNA"/>
</dbReference>
<gene>
    <name evidence="1" type="ORF">AVEN_10538_1</name>
</gene>
<accession>A0A4Y2G416</accession>
<proteinExistence type="predicted"/>